<dbReference type="SUPFAM" id="SSF53795">
    <property type="entry name" value="PEP carboxykinase-like"/>
    <property type="match status" value="1"/>
</dbReference>
<evidence type="ECO:0000313" key="2">
    <source>
        <dbReference type="EMBL" id="RED51412.1"/>
    </source>
</evidence>
<gene>
    <name evidence="2" type="ORF">DFP90_103212</name>
</gene>
<name>A0A3D9HPL6_9PROT</name>
<comment type="caution">
    <text evidence="2">The sequence shown here is derived from an EMBL/GenBank/DDBJ whole genome shotgun (WGS) entry which is preliminary data.</text>
</comment>
<dbReference type="EMBL" id="QRDW01000003">
    <property type="protein sequence ID" value="RED51412.1"/>
    <property type="molecule type" value="Genomic_DNA"/>
</dbReference>
<accession>A0A3D9HPL6</accession>
<proteinExistence type="predicted"/>
<keyword evidence="2" id="KW-0808">Transferase</keyword>
<keyword evidence="2" id="KW-0418">Kinase</keyword>
<evidence type="ECO:0000259" key="1">
    <source>
        <dbReference type="Pfam" id="PF07475"/>
    </source>
</evidence>
<dbReference type="CDD" id="cd01918">
    <property type="entry name" value="HprK_C"/>
    <property type="match status" value="1"/>
</dbReference>
<dbReference type="Proteomes" id="UP000256845">
    <property type="component" value="Unassembled WGS sequence"/>
</dbReference>
<dbReference type="AlphaFoldDB" id="A0A3D9HPL6"/>
<feature type="domain" description="HPr kinase/phosphorylase C-terminal" evidence="1">
    <location>
        <begin position="2"/>
        <end position="79"/>
    </location>
</feature>
<dbReference type="Pfam" id="PF07475">
    <property type="entry name" value="Hpr_kinase_C"/>
    <property type="match status" value="1"/>
</dbReference>
<reference evidence="2 3" key="1">
    <citation type="submission" date="2018-07" db="EMBL/GenBank/DDBJ databases">
        <title>Genomic Encyclopedia of Type Strains, Phase III (KMG-III): the genomes of soil and plant-associated and newly described type strains.</title>
        <authorList>
            <person name="Whitman W."/>
        </authorList>
    </citation>
    <scope>NUCLEOTIDE SEQUENCE [LARGE SCALE GENOMIC DNA]</scope>
    <source>
        <strain evidence="2 3">CECT 8488</strain>
    </source>
</reference>
<protein>
    <submittedName>
        <fullName evidence="2">Hpr(Ser) kinase/phosphatase</fullName>
    </submittedName>
</protein>
<dbReference type="InterPro" id="IPR011104">
    <property type="entry name" value="Hpr_kin/Pase_C"/>
</dbReference>
<dbReference type="InterPro" id="IPR027417">
    <property type="entry name" value="P-loop_NTPase"/>
</dbReference>
<dbReference type="Gene3D" id="3.40.50.300">
    <property type="entry name" value="P-loop containing nucleotide triphosphate hydrolases"/>
    <property type="match status" value="1"/>
</dbReference>
<dbReference type="GO" id="GO:0005524">
    <property type="term" value="F:ATP binding"/>
    <property type="evidence" value="ECO:0007669"/>
    <property type="project" value="InterPro"/>
</dbReference>
<evidence type="ECO:0000313" key="3">
    <source>
        <dbReference type="Proteomes" id="UP000256845"/>
    </source>
</evidence>
<dbReference type="GO" id="GO:0006109">
    <property type="term" value="P:regulation of carbohydrate metabolic process"/>
    <property type="evidence" value="ECO:0007669"/>
    <property type="project" value="InterPro"/>
</dbReference>
<keyword evidence="3" id="KW-1185">Reference proteome</keyword>
<dbReference type="RefSeq" id="WP_115936304.1">
    <property type="nucleotide sequence ID" value="NZ_QRDW01000003.1"/>
</dbReference>
<organism evidence="2 3">
    <name type="scientific">Aestuariispira insulae</name>
    <dbReference type="NCBI Taxonomy" id="1461337"/>
    <lineage>
        <taxon>Bacteria</taxon>
        <taxon>Pseudomonadati</taxon>
        <taxon>Pseudomonadota</taxon>
        <taxon>Alphaproteobacteria</taxon>
        <taxon>Rhodospirillales</taxon>
        <taxon>Kiloniellaceae</taxon>
        <taxon>Aestuariispira</taxon>
    </lineage>
</organism>
<sequence>MEQTHATTVAINGHAVMLTGPSGTGKSDLALRLIDQGAQLVADDRTCLTVIENRLLASPPHTIAGKMEIRGVGIVEMPHQTALPVRLIAKLVPDHEIERLPEKQNLEFLGVHIPLILVCGFHASTPAKIRIALQQVT</sequence>
<dbReference type="OrthoDB" id="8326226at2"/>
<dbReference type="GO" id="GO:0000155">
    <property type="term" value="F:phosphorelay sensor kinase activity"/>
    <property type="evidence" value="ECO:0007669"/>
    <property type="project" value="InterPro"/>
</dbReference>